<feature type="region of interest" description="Disordered" evidence="1">
    <location>
        <begin position="36"/>
        <end position="92"/>
    </location>
</feature>
<gene>
    <name evidence="2" type="ORF">DFH05DRAFT_1011344</name>
</gene>
<sequence length="152" mass="17462">MTKKRRYFGAICLWLLKTKSEKGKITPEFGEDGIQKWSKEEEGFEGSDVSTSKSDAAYDLLPRRTGGQKQDWEDEPTEPASEAALETTHQPNTFQYQATMSVSSSRSSASYLYEMMRRYNRLPQLPKRLTAQDPTTKLKRFEREDASCRVCT</sequence>
<evidence type="ECO:0000313" key="3">
    <source>
        <dbReference type="Proteomes" id="UP001142393"/>
    </source>
</evidence>
<organism evidence="2 3">
    <name type="scientific">Lentinula detonsa</name>
    <dbReference type="NCBI Taxonomy" id="2804962"/>
    <lineage>
        <taxon>Eukaryota</taxon>
        <taxon>Fungi</taxon>
        <taxon>Dikarya</taxon>
        <taxon>Basidiomycota</taxon>
        <taxon>Agaricomycotina</taxon>
        <taxon>Agaricomycetes</taxon>
        <taxon>Agaricomycetidae</taxon>
        <taxon>Agaricales</taxon>
        <taxon>Marasmiineae</taxon>
        <taxon>Omphalotaceae</taxon>
        <taxon>Lentinula</taxon>
    </lineage>
</organism>
<reference evidence="2 3" key="1">
    <citation type="journal article" date="2023" name="Proc. Natl. Acad. Sci. U.S.A.">
        <title>A global phylogenomic analysis of the shiitake genus Lentinula.</title>
        <authorList>
            <person name="Sierra-Patev S."/>
            <person name="Min B."/>
            <person name="Naranjo-Ortiz M."/>
            <person name="Looney B."/>
            <person name="Konkel Z."/>
            <person name="Slot J.C."/>
            <person name="Sakamoto Y."/>
            <person name="Steenwyk J.L."/>
            <person name="Rokas A."/>
            <person name="Carro J."/>
            <person name="Camarero S."/>
            <person name="Ferreira P."/>
            <person name="Molpeceres G."/>
            <person name="Ruiz-Duenas F.J."/>
            <person name="Serrano A."/>
            <person name="Henrissat B."/>
            <person name="Drula E."/>
            <person name="Hughes K.W."/>
            <person name="Mata J.L."/>
            <person name="Ishikawa N.K."/>
            <person name="Vargas-Isla R."/>
            <person name="Ushijima S."/>
            <person name="Smith C.A."/>
            <person name="Donoghue J."/>
            <person name="Ahrendt S."/>
            <person name="Andreopoulos W."/>
            <person name="He G."/>
            <person name="LaButti K."/>
            <person name="Lipzen A."/>
            <person name="Ng V."/>
            <person name="Riley R."/>
            <person name="Sandor L."/>
            <person name="Barry K."/>
            <person name="Martinez A.T."/>
            <person name="Xiao Y."/>
            <person name="Gibbons J.G."/>
            <person name="Terashima K."/>
            <person name="Grigoriev I.V."/>
            <person name="Hibbett D."/>
        </authorList>
    </citation>
    <scope>NUCLEOTIDE SEQUENCE [LARGE SCALE GENOMIC DNA]</scope>
    <source>
        <strain evidence="2 3">TFB7810</strain>
    </source>
</reference>
<keyword evidence="3" id="KW-1185">Reference proteome</keyword>
<dbReference type="AlphaFoldDB" id="A0A9W8P1X4"/>
<protein>
    <submittedName>
        <fullName evidence="2">Uncharacterized protein</fullName>
    </submittedName>
</protein>
<comment type="caution">
    <text evidence="2">The sequence shown here is derived from an EMBL/GenBank/DDBJ whole genome shotgun (WGS) entry which is preliminary data.</text>
</comment>
<dbReference type="Proteomes" id="UP001142393">
    <property type="component" value="Unassembled WGS sequence"/>
</dbReference>
<evidence type="ECO:0000313" key="2">
    <source>
        <dbReference type="EMBL" id="KAJ3745369.1"/>
    </source>
</evidence>
<evidence type="ECO:0000256" key="1">
    <source>
        <dbReference type="SAM" id="MobiDB-lite"/>
    </source>
</evidence>
<proteinExistence type="predicted"/>
<accession>A0A9W8P1X4</accession>
<dbReference type="EMBL" id="JANVFU010000005">
    <property type="protein sequence ID" value="KAJ3745369.1"/>
    <property type="molecule type" value="Genomic_DNA"/>
</dbReference>
<name>A0A9W8P1X4_9AGAR</name>